<keyword evidence="2" id="KW-1185">Reference proteome</keyword>
<name>A0ACC3D7P2_9PEZI</name>
<proteinExistence type="predicted"/>
<gene>
    <name evidence="1" type="ORF">LTS18_002828</name>
</gene>
<comment type="caution">
    <text evidence="1">The sequence shown here is derived from an EMBL/GenBank/DDBJ whole genome shotgun (WGS) entry which is preliminary data.</text>
</comment>
<evidence type="ECO:0000313" key="1">
    <source>
        <dbReference type="EMBL" id="KAK3063057.1"/>
    </source>
</evidence>
<dbReference type="Proteomes" id="UP001186974">
    <property type="component" value="Unassembled WGS sequence"/>
</dbReference>
<accession>A0ACC3D7P2</accession>
<evidence type="ECO:0000313" key="2">
    <source>
        <dbReference type="Proteomes" id="UP001186974"/>
    </source>
</evidence>
<dbReference type="EMBL" id="JAWDJW010007013">
    <property type="protein sequence ID" value="KAK3063057.1"/>
    <property type="molecule type" value="Genomic_DNA"/>
</dbReference>
<sequence length="678" mass="74532">MSSAMSEQRASSVYSGHSGHSSWTIPNYWDYVEEEPTRDSFDEYLLHPTRYGANGQGFSSAKHAASPSERNRCEQVIPDPSPGATPPHSPSESRTDMSLRYFPQNEEDSSKVWDALPPSPPSPPPFIFPPLSSSSANLTSDAGGTVSKASLPLKSPPHARQMSTDRYLSSLGFASDEDSASSRGRPRTREIRCRSRGQGRKHSPAGIRAGNVDRKTSRYPAQISSEGEDWQDEDAANLEERRPSAEQYQLLTDQYRELAVRPKTQFVSNGVRSPSTDLDSETDGRDIKLVPAPLFFEERTKSQRSRHTQIRLGRDYGEDAYGNVRSDSKKKKGKASSLSSLSGKMGLPTHLKRHSSVHGEIPISPPLPDEDYALPTAETLTESRYAASNSARFSAFYPKKRSTSSSRLRVRKPKPKSREETRTPLADNLPTTLPPRSGSKTGPGATKVHGEFSIVPATDTKDFASNGTRNKLKISRNDHRQPLEPNQGASANTSGSGTPLLPHEPGYRKPAETAILPHHKHSSSESSSITKLTPATGPLHSVVDKARASVASAKTTWPKFHDRAPSGSSHGTASDQDVQQRSREGQAVGTRGRGEEKEKELRRHTSFLSKAVGARKEKERERKREELKRSIRFVGQVDPRSVESSEDTMRRMAYAKRAGEKGSGGDAGKRDTFGAEWV</sequence>
<reference evidence="1" key="1">
    <citation type="submission" date="2024-09" db="EMBL/GenBank/DDBJ databases">
        <title>Black Yeasts Isolated from many extreme environments.</title>
        <authorList>
            <person name="Coleine C."/>
            <person name="Stajich J.E."/>
            <person name="Selbmann L."/>
        </authorList>
    </citation>
    <scope>NUCLEOTIDE SEQUENCE</scope>
    <source>
        <strain evidence="1">CCFEE 5737</strain>
    </source>
</reference>
<protein>
    <submittedName>
        <fullName evidence="1">Uncharacterized protein</fullName>
    </submittedName>
</protein>
<organism evidence="1 2">
    <name type="scientific">Coniosporium uncinatum</name>
    <dbReference type="NCBI Taxonomy" id="93489"/>
    <lineage>
        <taxon>Eukaryota</taxon>
        <taxon>Fungi</taxon>
        <taxon>Dikarya</taxon>
        <taxon>Ascomycota</taxon>
        <taxon>Pezizomycotina</taxon>
        <taxon>Dothideomycetes</taxon>
        <taxon>Dothideomycetes incertae sedis</taxon>
        <taxon>Coniosporium</taxon>
    </lineage>
</organism>